<dbReference type="RefSeq" id="WP_027288918.1">
    <property type="nucleotide sequence ID" value="NZ_NRRE01000026.1"/>
</dbReference>
<reference evidence="4" key="1">
    <citation type="submission" date="2017-08" db="EMBL/GenBank/DDBJ databases">
        <authorList>
            <person name="Imhoff J.F."/>
            <person name="Rahn T."/>
            <person name="Kuenzel S."/>
            <person name="Neulinger S.C."/>
        </authorList>
    </citation>
    <scope>NUCLEOTIDE SEQUENCE</scope>
    <source>
        <strain evidence="4">DSM 9154</strain>
    </source>
</reference>
<dbReference type="GO" id="GO:0016020">
    <property type="term" value="C:membrane"/>
    <property type="evidence" value="ECO:0007669"/>
    <property type="project" value="UniProtKB-UniRule"/>
</dbReference>
<feature type="compositionally biased region" description="Polar residues" evidence="2">
    <location>
        <begin position="137"/>
        <end position="148"/>
    </location>
</feature>
<dbReference type="InterPro" id="IPR050330">
    <property type="entry name" value="Bact_OuterMem_StrucFunc"/>
</dbReference>
<dbReference type="InterPro" id="IPR006665">
    <property type="entry name" value="OmpA-like"/>
</dbReference>
<evidence type="ECO:0000256" key="1">
    <source>
        <dbReference type="PROSITE-ProRule" id="PRU00473"/>
    </source>
</evidence>
<protein>
    <recommendedName>
        <fullName evidence="3">OmpA-like domain-containing protein</fullName>
    </recommendedName>
</protein>
<reference evidence="4" key="2">
    <citation type="journal article" date="2020" name="Microorganisms">
        <title>Osmotic Adaptation and Compatible Solute Biosynthesis of Phototrophic Bacteria as Revealed from Genome Analyses.</title>
        <authorList>
            <person name="Imhoff J.F."/>
            <person name="Rahn T."/>
            <person name="Kunzel S."/>
            <person name="Keller A."/>
            <person name="Neulinger S.C."/>
        </authorList>
    </citation>
    <scope>NUCLEOTIDE SEQUENCE</scope>
    <source>
        <strain evidence="4">DSM 9154</strain>
    </source>
</reference>
<dbReference type="PANTHER" id="PTHR30329">
    <property type="entry name" value="STATOR ELEMENT OF FLAGELLAR MOTOR COMPLEX"/>
    <property type="match status" value="1"/>
</dbReference>
<feature type="compositionally biased region" description="Basic and acidic residues" evidence="2">
    <location>
        <begin position="94"/>
        <end position="104"/>
    </location>
</feature>
<keyword evidence="5" id="KW-1185">Reference proteome</keyword>
<dbReference type="InterPro" id="IPR036737">
    <property type="entry name" value="OmpA-like_sf"/>
</dbReference>
<dbReference type="SUPFAM" id="SSF103088">
    <property type="entry name" value="OmpA-like"/>
    <property type="match status" value="1"/>
</dbReference>
<evidence type="ECO:0000313" key="5">
    <source>
        <dbReference type="Proteomes" id="UP000778970"/>
    </source>
</evidence>
<dbReference type="PROSITE" id="PS51123">
    <property type="entry name" value="OMPA_2"/>
    <property type="match status" value="1"/>
</dbReference>
<name>A0A934V0V3_9PROT</name>
<dbReference type="PANTHER" id="PTHR30329:SF21">
    <property type="entry name" value="LIPOPROTEIN YIAD-RELATED"/>
    <property type="match status" value="1"/>
</dbReference>
<proteinExistence type="predicted"/>
<evidence type="ECO:0000259" key="3">
    <source>
        <dbReference type="PROSITE" id="PS51123"/>
    </source>
</evidence>
<organism evidence="4 5">
    <name type="scientific">Rhodovibrio salinarum</name>
    <dbReference type="NCBI Taxonomy" id="1087"/>
    <lineage>
        <taxon>Bacteria</taxon>
        <taxon>Pseudomonadati</taxon>
        <taxon>Pseudomonadota</taxon>
        <taxon>Alphaproteobacteria</taxon>
        <taxon>Rhodospirillales</taxon>
        <taxon>Rhodovibrionaceae</taxon>
        <taxon>Rhodovibrio</taxon>
    </lineage>
</organism>
<dbReference type="AlphaFoldDB" id="A0A934V0V3"/>
<keyword evidence="1" id="KW-0472">Membrane</keyword>
<dbReference type="Proteomes" id="UP000778970">
    <property type="component" value="Unassembled WGS sequence"/>
</dbReference>
<feature type="compositionally biased region" description="Low complexity" evidence="2">
    <location>
        <begin position="118"/>
        <end position="135"/>
    </location>
</feature>
<sequence length="394" mass="41966">MTGVNAGSGYVGQVVRLAAVLVVGGLLTACSDTWDTVSRPLDPLPPADPQEIEAPQQGAGDYPSLSSVPEAPPRRPSGKQERDQIRNSLSSDRANARYSDELRTGEGIQQRASDTPGSEDSAPAAAPEQPEVADQMPSDTAGTASGTSRDGRREMPARPVQSAMQPESPASDRETSDGTASERASPERAPDVPQMQPSEQGEPIEVPSQPSFDESDAGAATRGSSAGQVRSSRAPQQPVSVRRVASTSAQPTMVGPEVGQSRTLSREDAGGQTMVDGGRRVAVIYFRHGAVSLNGNDRQVLREVADLYERLGRELRVVGHASSRTATKDPFAHRMANFDTSISRAQVVVDELVSMGVRRDDIQLEARGDSEPVYHEFMPTGEAGNRRAEIFLQG</sequence>
<gene>
    <name evidence="4" type="ORF">CKO21_11670</name>
</gene>
<feature type="domain" description="OmpA-like" evidence="3">
    <location>
        <begin position="273"/>
        <end position="394"/>
    </location>
</feature>
<dbReference type="Gene3D" id="3.30.1330.60">
    <property type="entry name" value="OmpA-like domain"/>
    <property type="match status" value="1"/>
</dbReference>
<evidence type="ECO:0000313" key="4">
    <source>
        <dbReference type="EMBL" id="MBK1697900.1"/>
    </source>
</evidence>
<feature type="region of interest" description="Disordered" evidence="2">
    <location>
        <begin position="35"/>
        <end position="273"/>
    </location>
</feature>
<dbReference type="Pfam" id="PF00691">
    <property type="entry name" value="OmpA"/>
    <property type="match status" value="1"/>
</dbReference>
<accession>A0A934V0V3</accession>
<dbReference type="EMBL" id="NRRE01000026">
    <property type="protein sequence ID" value="MBK1697900.1"/>
    <property type="molecule type" value="Genomic_DNA"/>
</dbReference>
<feature type="compositionally biased region" description="Polar residues" evidence="2">
    <location>
        <begin position="222"/>
        <end position="251"/>
    </location>
</feature>
<evidence type="ECO:0000256" key="2">
    <source>
        <dbReference type="SAM" id="MobiDB-lite"/>
    </source>
</evidence>
<comment type="caution">
    <text evidence="4">The sequence shown here is derived from an EMBL/GenBank/DDBJ whole genome shotgun (WGS) entry which is preliminary data.</text>
</comment>